<evidence type="ECO:0000313" key="2">
    <source>
        <dbReference type="Proteomes" id="UP001054945"/>
    </source>
</evidence>
<dbReference type="AlphaFoldDB" id="A0AAV4NPA9"/>
<proteinExistence type="predicted"/>
<name>A0AAV4NPA9_CAEEX</name>
<gene>
    <name evidence="1" type="ORF">CEXT_587831</name>
</gene>
<comment type="caution">
    <text evidence="1">The sequence shown here is derived from an EMBL/GenBank/DDBJ whole genome shotgun (WGS) entry which is preliminary data.</text>
</comment>
<reference evidence="1 2" key="1">
    <citation type="submission" date="2021-06" db="EMBL/GenBank/DDBJ databases">
        <title>Caerostris extrusa draft genome.</title>
        <authorList>
            <person name="Kono N."/>
            <person name="Arakawa K."/>
        </authorList>
    </citation>
    <scope>NUCLEOTIDE SEQUENCE [LARGE SCALE GENOMIC DNA]</scope>
</reference>
<sequence length="118" mass="13799">MFWRIPVDEAYANSTLTNGNYQNHRHKSFEVYKKDVIWIVEIPMSCFNLAIVVERVYVMLPISKDSTRTIAGTQFQGRDSIPNLFPETIPITVHTRNPSVRVHPHRYLTNELRKLLTD</sequence>
<keyword evidence="2" id="KW-1185">Reference proteome</keyword>
<protein>
    <submittedName>
        <fullName evidence="1">Uncharacterized protein</fullName>
    </submittedName>
</protein>
<dbReference type="EMBL" id="BPLR01003603">
    <property type="protein sequence ID" value="GIX86611.1"/>
    <property type="molecule type" value="Genomic_DNA"/>
</dbReference>
<organism evidence="1 2">
    <name type="scientific">Caerostris extrusa</name>
    <name type="common">Bark spider</name>
    <name type="synonym">Caerostris bankana</name>
    <dbReference type="NCBI Taxonomy" id="172846"/>
    <lineage>
        <taxon>Eukaryota</taxon>
        <taxon>Metazoa</taxon>
        <taxon>Ecdysozoa</taxon>
        <taxon>Arthropoda</taxon>
        <taxon>Chelicerata</taxon>
        <taxon>Arachnida</taxon>
        <taxon>Araneae</taxon>
        <taxon>Araneomorphae</taxon>
        <taxon>Entelegynae</taxon>
        <taxon>Araneoidea</taxon>
        <taxon>Araneidae</taxon>
        <taxon>Caerostris</taxon>
    </lineage>
</organism>
<evidence type="ECO:0000313" key="1">
    <source>
        <dbReference type="EMBL" id="GIX86611.1"/>
    </source>
</evidence>
<accession>A0AAV4NPA9</accession>
<dbReference type="Proteomes" id="UP001054945">
    <property type="component" value="Unassembled WGS sequence"/>
</dbReference>